<keyword evidence="1" id="KW-0732">Signal</keyword>
<feature type="signal peptide" evidence="1">
    <location>
        <begin position="1"/>
        <end position="20"/>
    </location>
</feature>
<comment type="caution">
    <text evidence="2">The sequence shown here is derived from an EMBL/GenBank/DDBJ whole genome shotgun (WGS) entry which is preliminary data.</text>
</comment>
<evidence type="ECO:0000313" key="2">
    <source>
        <dbReference type="EMBL" id="MBB4658931.1"/>
    </source>
</evidence>
<evidence type="ECO:0008006" key="4">
    <source>
        <dbReference type="Google" id="ProtNLM"/>
    </source>
</evidence>
<gene>
    <name evidence="2" type="ORF">GGQ59_001445</name>
</gene>
<dbReference type="Proteomes" id="UP000563524">
    <property type="component" value="Unassembled WGS sequence"/>
</dbReference>
<evidence type="ECO:0000313" key="3">
    <source>
        <dbReference type="Proteomes" id="UP000563524"/>
    </source>
</evidence>
<proteinExistence type="predicted"/>
<accession>A0A840I3T4</accession>
<reference evidence="2 3" key="1">
    <citation type="submission" date="2020-08" db="EMBL/GenBank/DDBJ databases">
        <title>Genomic Encyclopedia of Type Strains, Phase IV (KMG-IV): sequencing the most valuable type-strain genomes for metagenomic binning, comparative biology and taxonomic classification.</title>
        <authorList>
            <person name="Goeker M."/>
        </authorList>
    </citation>
    <scope>NUCLEOTIDE SEQUENCE [LARGE SCALE GENOMIC DNA]</scope>
    <source>
        <strain evidence="2 3">DSM 102850</strain>
    </source>
</reference>
<sequence length="166" mass="16556">MKRLASLAVLSAAFVTPAFAQAGGGQIRGVVQPVCAVTDLFGSIQFPALTAGASLSDDFSVRCNDADGAKLTIRSVENGLESDDNEDQVVNYTLAVSGTGIGAYDGLGFTTNGPGGNDKTASGNAGPGSAYALAGGVSGLISVTLNSTGLWAGGYSDTIQLQMTAN</sequence>
<evidence type="ECO:0000256" key="1">
    <source>
        <dbReference type="SAM" id="SignalP"/>
    </source>
</evidence>
<dbReference type="EMBL" id="JACHOB010000002">
    <property type="protein sequence ID" value="MBB4658931.1"/>
    <property type="molecule type" value="Genomic_DNA"/>
</dbReference>
<name>A0A840I3T4_9PROT</name>
<organism evidence="2 3">
    <name type="scientific">Parvularcula dongshanensis</name>
    <dbReference type="NCBI Taxonomy" id="1173995"/>
    <lineage>
        <taxon>Bacteria</taxon>
        <taxon>Pseudomonadati</taxon>
        <taxon>Pseudomonadota</taxon>
        <taxon>Alphaproteobacteria</taxon>
        <taxon>Parvularculales</taxon>
        <taxon>Parvularculaceae</taxon>
        <taxon>Parvularcula</taxon>
    </lineage>
</organism>
<keyword evidence="3" id="KW-1185">Reference proteome</keyword>
<dbReference type="AlphaFoldDB" id="A0A840I3T4"/>
<protein>
    <recommendedName>
        <fullName evidence="4">Spore coat protein U domain-containing protein</fullName>
    </recommendedName>
</protein>
<feature type="chain" id="PRO_5032682565" description="Spore coat protein U domain-containing protein" evidence="1">
    <location>
        <begin position="21"/>
        <end position="166"/>
    </location>
</feature>
<dbReference type="RefSeq" id="WP_183817101.1">
    <property type="nucleotide sequence ID" value="NZ_JACHOB010000002.1"/>
</dbReference>